<protein>
    <submittedName>
        <fullName evidence="1">Uncharacterized protein</fullName>
    </submittedName>
</protein>
<keyword evidence="2" id="KW-1185">Reference proteome</keyword>
<dbReference type="EMBL" id="FNQF01000017">
    <property type="protein sequence ID" value="SEA77193.1"/>
    <property type="molecule type" value="Genomic_DNA"/>
</dbReference>
<dbReference type="AlphaFoldDB" id="A0A1H4DWP9"/>
<dbReference type="STRING" id="908615.SAMN05421540_1177"/>
<organism evidence="1 2">
    <name type="scientific">Psychroflexus halocasei</name>
    <dbReference type="NCBI Taxonomy" id="908615"/>
    <lineage>
        <taxon>Bacteria</taxon>
        <taxon>Pseudomonadati</taxon>
        <taxon>Bacteroidota</taxon>
        <taxon>Flavobacteriia</taxon>
        <taxon>Flavobacteriales</taxon>
        <taxon>Flavobacteriaceae</taxon>
        <taxon>Psychroflexus</taxon>
    </lineage>
</organism>
<accession>A0A1H4DWP9</accession>
<evidence type="ECO:0000313" key="1">
    <source>
        <dbReference type="EMBL" id="SEA77193.1"/>
    </source>
</evidence>
<sequence length="171" mass="19787">MKNFIILFITCLPICVLSQDKQTLGSADDGYELYIVDENLNHIFKKSSEIEGEDFSFISYNLRIPNQNDPMVVLSFTDQDSTSLRKAIRGGNGSGYDFNFFYDSRKYETKFIEEGKYIENKISISYLLSSNLEILDDILEKASKIYILEKTDKPGFRYIAREVKFSIYAKL</sequence>
<name>A0A1H4DWP9_9FLAO</name>
<proteinExistence type="predicted"/>
<gene>
    <name evidence="1" type="ORF">SAMN05421540_1177</name>
</gene>
<evidence type="ECO:0000313" key="2">
    <source>
        <dbReference type="Proteomes" id="UP000198820"/>
    </source>
</evidence>
<dbReference type="Proteomes" id="UP000198820">
    <property type="component" value="Unassembled WGS sequence"/>
</dbReference>
<reference evidence="1 2" key="1">
    <citation type="submission" date="2016-10" db="EMBL/GenBank/DDBJ databases">
        <authorList>
            <person name="de Groot N.N."/>
        </authorList>
    </citation>
    <scope>NUCLEOTIDE SEQUENCE [LARGE SCALE GENOMIC DNA]</scope>
    <source>
        <strain evidence="1 2">DSM 23581</strain>
    </source>
</reference>